<dbReference type="AlphaFoldDB" id="A0A1V9ZIN2"/>
<dbReference type="Proteomes" id="UP000243217">
    <property type="component" value="Unassembled WGS sequence"/>
</dbReference>
<keyword evidence="2" id="KW-1185">Reference proteome</keyword>
<evidence type="ECO:0000313" key="1">
    <source>
        <dbReference type="EMBL" id="OQR97837.1"/>
    </source>
</evidence>
<sequence length="585" mass="66739">MPSMVMLTLDHENELRGMPLFVPGYGGMLAVAAVSPKSLPDQMYADFFEIVLIQQENEDGRYGIVPQGTRFRHVYQYEEELDAVERQCSRLEMAFLPTDPSILFAWTWDAPILYRFKVDLNIGIICEVQRPLDFRPVLKCNFGLNMYFTNTFVNLVSTCPWDHYAFELETLQIVQRAPNCPFAPCDITFVGTSNRQLIQLDSNGTFGKIDHYPTCLHIFTKDKEDLAVLINDTSLSLVPCSLKGRFTICATALHDGYCYTGIFDDIWQLLGISKLLLVPWAQPPIQYPLANGTFVENPFQLKMPSEPPVTIDLSVDWSQWYQTEVPHQSRYLRQSIICIEGFNYILDSVGAHVGLILHPITRRIHRVLQLVSHDALEILLTLSESNLLTWHSPYLFARESLQLATPINHKPKSLGIIPDEDDVFASVHFVYSDHWFESSKLVILGMDALVLTLNSGYLTTSDLISTLQIMPSIRRACFAPNIPLAEPRRRWLRTRYLDFVEMTYMEKVFAPQWEAKAASILLFLASIDDEEAIELVAASAHFKLHGCRRDKHLASKYLKLLPPKERTLHGKGGETLTIPLSFYEN</sequence>
<reference evidence="1 2" key="1">
    <citation type="journal article" date="2014" name="Genome Biol. Evol.">
        <title>The secreted proteins of Achlya hypogyna and Thraustotheca clavata identify the ancestral oomycete secretome and reveal gene acquisitions by horizontal gene transfer.</title>
        <authorList>
            <person name="Misner I."/>
            <person name="Blouin N."/>
            <person name="Leonard G."/>
            <person name="Richards T.A."/>
            <person name="Lane C.E."/>
        </authorList>
    </citation>
    <scope>NUCLEOTIDE SEQUENCE [LARGE SCALE GENOMIC DNA]</scope>
    <source>
        <strain evidence="1 2">ATCC 34112</strain>
    </source>
</reference>
<name>A0A1V9ZIN2_9STRA</name>
<dbReference type="EMBL" id="JNBS01001883">
    <property type="protein sequence ID" value="OQR97837.1"/>
    <property type="molecule type" value="Genomic_DNA"/>
</dbReference>
<dbReference type="OrthoDB" id="73042at2759"/>
<comment type="caution">
    <text evidence="1">The sequence shown here is derived from an EMBL/GenBank/DDBJ whole genome shotgun (WGS) entry which is preliminary data.</text>
</comment>
<organism evidence="1 2">
    <name type="scientific">Thraustotheca clavata</name>
    <dbReference type="NCBI Taxonomy" id="74557"/>
    <lineage>
        <taxon>Eukaryota</taxon>
        <taxon>Sar</taxon>
        <taxon>Stramenopiles</taxon>
        <taxon>Oomycota</taxon>
        <taxon>Saprolegniomycetes</taxon>
        <taxon>Saprolegniales</taxon>
        <taxon>Achlyaceae</taxon>
        <taxon>Thraustotheca</taxon>
    </lineage>
</organism>
<accession>A0A1V9ZIN2</accession>
<protein>
    <submittedName>
        <fullName evidence="1">Uncharacterized protein</fullName>
    </submittedName>
</protein>
<proteinExistence type="predicted"/>
<evidence type="ECO:0000313" key="2">
    <source>
        <dbReference type="Proteomes" id="UP000243217"/>
    </source>
</evidence>
<gene>
    <name evidence="1" type="ORF">THRCLA_06837</name>
</gene>